<feature type="binding site" evidence="7">
    <location>
        <position position="172"/>
    </location>
    <ligand>
        <name>Zn(2+)</name>
        <dbReference type="ChEBI" id="CHEBI:29105"/>
        <label>2</label>
    </ligand>
</feature>
<dbReference type="InterPro" id="IPR001279">
    <property type="entry name" value="Metallo-B-lactamas"/>
</dbReference>
<evidence type="ECO:0000256" key="7">
    <source>
        <dbReference type="HAMAP-Rule" id="MF_01374"/>
    </source>
</evidence>
<comment type="catalytic activity">
    <reaction evidence="1 7">
        <text>an S-(2-hydroxyacyl)glutathione + H2O = a 2-hydroxy carboxylate + glutathione + H(+)</text>
        <dbReference type="Rhea" id="RHEA:21864"/>
        <dbReference type="ChEBI" id="CHEBI:15377"/>
        <dbReference type="ChEBI" id="CHEBI:15378"/>
        <dbReference type="ChEBI" id="CHEBI:57925"/>
        <dbReference type="ChEBI" id="CHEBI:58896"/>
        <dbReference type="ChEBI" id="CHEBI:71261"/>
        <dbReference type="EC" id="3.1.2.6"/>
    </reaction>
</comment>
<keyword evidence="10" id="KW-1185">Reference proteome</keyword>
<reference evidence="9 10" key="1">
    <citation type="submission" date="2022-10" db="EMBL/GenBank/DDBJ databases">
        <title>High-quality genome sequences of two octocoral-associated bacteria, Endozoicomonas euniceicola EF212 and Endozoicomonas gorgoniicola PS125.</title>
        <authorList>
            <person name="Chiou Y.-J."/>
            <person name="Chen Y.-H."/>
        </authorList>
    </citation>
    <scope>NUCLEOTIDE SEQUENCE [LARGE SCALE GENOMIC DNA]</scope>
    <source>
        <strain evidence="9 10">PS125</strain>
    </source>
</reference>
<feature type="binding site" evidence="7">
    <location>
        <position position="61"/>
    </location>
    <ligand>
        <name>Zn(2+)</name>
        <dbReference type="ChEBI" id="CHEBI:29105"/>
        <label>1</label>
    </ligand>
</feature>
<dbReference type="HAMAP" id="MF_01374">
    <property type="entry name" value="Glyoxalase_2"/>
    <property type="match status" value="1"/>
</dbReference>
<proteinExistence type="inferred from homology"/>
<dbReference type="InterPro" id="IPR036866">
    <property type="entry name" value="RibonucZ/Hydroxyglut_hydro"/>
</dbReference>
<evidence type="ECO:0000256" key="5">
    <source>
        <dbReference type="ARBA" id="ARBA00022801"/>
    </source>
</evidence>
<dbReference type="PANTHER" id="PTHR43705">
    <property type="entry name" value="HYDROXYACYLGLUTATHIONE HYDROLASE"/>
    <property type="match status" value="1"/>
</dbReference>
<comment type="subunit">
    <text evidence="7">Monomer.</text>
</comment>
<sequence>MTDSPLQIEAIKAFSDNYIWLITAAGNNDCFVVDPGDASPVMETLEARNLNLAGILVTHHHADHTGGIPELLQHFDARIYGPANSSIRFLTDILKDGDAADVLGHPFQVLSVPGHTLDHIAYFSPQQFTLFCGDTLFSGGCGRLFEGTPQQMYDSLHKFRQLPDSTRVFCAHEYTASNLKFAIAVEPDNQDIADYIVRVEQLRRQDIPTIPTSIGLEKRINPFLRTSDNTVILCAGNRLNVNAPDQKIPEPEVLRVIREWKDNFQ</sequence>
<comment type="caution">
    <text evidence="9">The sequence shown here is derived from an EMBL/GenBank/DDBJ whole genome shotgun (WGS) entry which is preliminary data.</text>
</comment>
<dbReference type="EC" id="3.1.2.6" evidence="7"/>
<dbReference type="InterPro" id="IPR032282">
    <property type="entry name" value="HAGH_C"/>
</dbReference>
<protein>
    <recommendedName>
        <fullName evidence="7">Hydroxyacylglutathione hydrolase</fullName>
        <ecNumber evidence="7">3.1.2.6</ecNumber>
    </recommendedName>
    <alternativeName>
        <fullName evidence="7">Glyoxalase II</fullName>
        <shortName evidence="7">Glx II</shortName>
    </alternativeName>
</protein>
<evidence type="ECO:0000256" key="2">
    <source>
        <dbReference type="ARBA" id="ARBA00004963"/>
    </source>
</evidence>
<dbReference type="RefSeq" id="WP_262567484.1">
    <property type="nucleotide sequence ID" value="NZ_JAPFCC010000001.1"/>
</dbReference>
<dbReference type="NCBIfam" id="TIGR03413">
    <property type="entry name" value="GSH_gloB"/>
    <property type="match status" value="1"/>
</dbReference>
<evidence type="ECO:0000313" key="10">
    <source>
        <dbReference type="Proteomes" id="UP001209854"/>
    </source>
</evidence>
<gene>
    <name evidence="7 9" type="primary">gloB</name>
    <name evidence="9" type="ORF">NX722_07695</name>
</gene>
<name>A0ABT3MT20_9GAMM</name>
<dbReference type="Pfam" id="PF16123">
    <property type="entry name" value="HAGH_C"/>
    <property type="match status" value="1"/>
</dbReference>
<dbReference type="Proteomes" id="UP001209854">
    <property type="component" value="Unassembled WGS sequence"/>
</dbReference>
<keyword evidence="4 7" id="KW-0479">Metal-binding</keyword>
<dbReference type="EMBL" id="JAPFCC010000001">
    <property type="protein sequence ID" value="MCW7552531.1"/>
    <property type="molecule type" value="Genomic_DNA"/>
</dbReference>
<evidence type="ECO:0000256" key="3">
    <source>
        <dbReference type="ARBA" id="ARBA00006759"/>
    </source>
</evidence>
<dbReference type="CDD" id="cd07723">
    <property type="entry name" value="hydroxyacylglutathione_hydrolase_MBL-fold"/>
    <property type="match status" value="1"/>
</dbReference>
<dbReference type="Pfam" id="PF00753">
    <property type="entry name" value="Lactamase_B"/>
    <property type="match status" value="1"/>
</dbReference>
<dbReference type="Gene3D" id="3.60.15.10">
    <property type="entry name" value="Ribonuclease Z/Hydroxyacylglutathione hydrolase-like"/>
    <property type="match status" value="1"/>
</dbReference>
<keyword evidence="6 7" id="KW-0862">Zinc</keyword>
<feature type="binding site" evidence="7">
    <location>
        <position position="134"/>
    </location>
    <ligand>
        <name>Zn(2+)</name>
        <dbReference type="ChEBI" id="CHEBI:29105"/>
        <label>2</label>
    </ligand>
</feature>
<evidence type="ECO:0000256" key="6">
    <source>
        <dbReference type="ARBA" id="ARBA00022833"/>
    </source>
</evidence>
<dbReference type="SUPFAM" id="SSF56281">
    <property type="entry name" value="Metallo-hydrolase/oxidoreductase"/>
    <property type="match status" value="1"/>
</dbReference>
<dbReference type="InterPro" id="IPR050110">
    <property type="entry name" value="Glyoxalase_II_hydrolase"/>
</dbReference>
<organism evidence="9 10">
    <name type="scientific">Endozoicomonas gorgoniicola</name>
    <dbReference type="NCBI Taxonomy" id="1234144"/>
    <lineage>
        <taxon>Bacteria</taxon>
        <taxon>Pseudomonadati</taxon>
        <taxon>Pseudomonadota</taxon>
        <taxon>Gammaproteobacteria</taxon>
        <taxon>Oceanospirillales</taxon>
        <taxon>Endozoicomonadaceae</taxon>
        <taxon>Endozoicomonas</taxon>
    </lineage>
</organism>
<feature type="binding site" evidence="7">
    <location>
        <position position="63"/>
    </location>
    <ligand>
        <name>Zn(2+)</name>
        <dbReference type="ChEBI" id="CHEBI:29105"/>
        <label>2</label>
    </ligand>
</feature>
<dbReference type="PANTHER" id="PTHR43705:SF1">
    <property type="entry name" value="HYDROXYACYLGLUTATHIONE HYDROLASE GLOB"/>
    <property type="match status" value="1"/>
</dbReference>
<dbReference type="InterPro" id="IPR035680">
    <property type="entry name" value="Clx_II_MBL"/>
</dbReference>
<dbReference type="InterPro" id="IPR017782">
    <property type="entry name" value="Hydroxyacylglutathione_Hdrlase"/>
</dbReference>
<comment type="cofactor">
    <cofactor evidence="7">
        <name>Zn(2+)</name>
        <dbReference type="ChEBI" id="CHEBI:29105"/>
    </cofactor>
    <text evidence="7">Binds 2 Zn(2+) ions per subunit.</text>
</comment>
<feature type="binding site" evidence="7">
    <location>
        <position position="64"/>
    </location>
    <ligand>
        <name>Zn(2+)</name>
        <dbReference type="ChEBI" id="CHEBI:29105"/>
        <label>2</label>
    </ligand>
</feature>
<accession>A0ABT3MT20</accession>
<evidence type="ECO:0000313" key="9">
    <source>
        <dbReference type="EMBL" id="MCW7552531.1"/>
    </source>
</evidence>
<evidence type="ECO:0000259" key="8">
    <source>
        <dbReference type="SMART" id="SM00849"/>
    </source>
</evidence>
<dbReference type="SMART" id="SM00849">
    <property type="entry name" value="Lactamase_B"/>
    <property type="match status" value="1"/>
</dbReference>
<comment type="similarity">
    <text evidence="3 7">Belongs to the metallo-beta-lactamase superfamily. Glyoxalase II family.</text>
</comment>
<comment type="function">
    <text evidence="7">Thiolesterase that catalyzes the hydrolysis of S-D-lactoyl-glutathione to form glutathione and D-lactic acid.</text>
</comment>
<evidence type="ECO:0000256" key="4">
    <source>
        <dbReference type="ARBA" id="ARBA00022723"/>
    </source>
</evidence>
<feature type="domain" description="Metallo-beta-lactamase" evidence="8">
    <location>
        <begin position="16"/>
        <end position="172"/>
    </location>
</feature>
<feature type="binding site" evidence="7">
    <location>
        <position position="115"/>
    </location>
    <ligand>
        <name>Zn(2+)</name>
        <dbReference type="ChEBI" id="CHEBI:29105"/>
        <label>1</label>
    </ligand>
</feature>
<feature type="binding site" evidence="7">
    <location>
        <position position="134"/>
    </location>
    <ligand>
        <name>Zn(2+)</name>
        <dbReference type="ChEBI" id="CHEBI:29105"/>
        <label>1</label>
    </ligand>
</feature>
<keyword evidence="5 7" id="KW-0378">Hydrolase</keyword>
<feature type="binding site" evidence="7">
    <location>
        <position position="59"/>
    </location>
    <ligand>
        <name>Zn(2+)</name>
        <dbReference type="ChEBI" id="CHEBI:29105"/>
        <label>1</label>
    </ligand>
</feature>
<dbReference type="PIRSF" id="PIRSF005457">
    <property type="entry name" value="Glx"/>
    <property type="match status" value="1"/>
</dbReference>
<comment type="pathway">
    <text evidence="2 7">Secondary metabolite metabolism; methylglyoxal degradation; (R)-lactate from methylglyoxal: step 2/2.</text>
</comment>
<dbReference type="GO" id="GO:0004416">
    <property type="term" value="F:hydroxyacylglutathione hydrolase activity"/>
    <property type="evidence" value="ECO:0007669"/>
    <property type="project" value="UniProtKB-EC"/>
</dbReference>
<evidence type="ECO:0000256" key="1">
    <source>
        <dbReference type="ARBA" id="ARBA00001623"/>
    </source>
</evidence>